<proteinExistence type="predicted"/>
<gene>
    <name evidence="2" type="ORF">A3G33_06405</name>
</gene>
<evidence type="ECO:0000313" key="2">
    <source>
        <dbReference type="EMBL" id="OGW99008.1"/>
    </source>
</evidence>
<feature type="chain" id="PRO_5009576651" description="EF-hand domain-containing protein" evidence="1">
    <location>
        <begin position="27"/>
        <end position="339"/>
    </location>
</feature>
<dbReference type="AlphaFoldDB" id="A0A1G1L1K2"/>
<dbReference type="EMBL" id="MHFR01000017">
    <property type="protein sequence ID" value="OGW99008.1"/>
    <property type="molecule type" value="Genomic_DNA"/>
</dbReference>
<protein>
    <recommendedName>
        <fullName evidence="4">EF-hand domain-containing protein</fullName>
    </recommendedName>
</protein>
<reference evidence="2 3" key="1">
    <citation type="journal article" date="2016" name="Nat. Commun.">
        <title>Thousands of microbial genomes shed light on interconnected biogeochemical processes in an aquifer system.</title>
        <authorList>
            <person name="Anantharaman K."/>
            <person name="Brown C.T."/>
            <person name="Hug L.A."/>
            <person name="Sharon I."/>
            <person name="Castelle C.J."/>
            <person name="Probst A.J."/>
            <person name="Thomas B.C."/>
            <person name="Singh A."/>
            <person name="Wilkins M.J."/>
            <person name="Karaoz U."/>
            <person name="Brodie E.L."/>
            <person name="Williams K.H."/>
            <person name="Hubbard S.S."/>
            <person name="Banfield J.F."/>
        </authorList>
    </citation>
    <scope>NUCLEOTIDE SEQUENCE [LARGE SCALE GENOMIC DNA]</scope>
</reference>
<accession>A0A1G1L1K2</accession>
<keyword evidence="1" id="KW-0732">Signal</keyword>
<dbReference type="Proteomes" id="UP000178187">
    <property type="component" value="Unassembled WGS sequence"/>
</dbReference>
<name>A0A1G1L1K2_9BACT</name>
<feature type="signal peptide" evidence="1">
    <location>
        <begin position="1"/>
        <end position="26"/>
    </location>
</feature>
<organism evidence="2 3">
    <name type="scientific">Candidatus Danuiimicrobium aquiferis</name>
    <dbReference type="NCBI Taxonomy" id="1801832"/>
    <lineage>
        <taxon>Bacteria</taxon>
        <taxon>Pseudomonadati</taxon>
        <taxon>Candidatus Omnitrophota</taxon>
        <taxon>Candidatus Danuiimicrobium</taxon>
    </lineage>
</organism>
<comment type="caution">
    <text evidence="2">The sequence shown here is derived from an EMBL/GenBank/DDBJ whole genome shotgun (WGS) entry which is preliminary data.</text>
</comment>
<sequence>MKNLTMKLIALIVALAFAFPLQPTMAAPVDAGVYAQLEVLSAKEVFVQGCPPCPPDKMCTMYCPEGSPTVEFNLLVSVVNGSSTNVSIFKDSIAVYQNFVYSPLPEIQCVIDEKGNKICPVMDTIVFPPTPVTLIQGHVPAHSTTAVAMAKVNMPTSYYAQNLVGRRFEVKMMAAPEWIDWNKDGVINADDMAYCQADVNGDGMIDNKDSSLCYGSTLYASTAVAEPLDLLDHQALEKRITTVVEKSHSSLSASIAEVKDIVLTIYSKLSYIINDAVSRLTTSITGVSNLVNSIYIKLSSLLNSTYKLVYEIYNAVVRKYPVPTPVITTNTSTTVQKIL</sequence>
<evidence type="ECO:0000256" key="1">
    <source>
        <dbReference type="SAM" id="SignalP"/>
    </source>
</evidence>
<evidence type="ECO:0008006" key="4">
    <source>
        <dbReference type="Google" id="ProtNLM"/>
    </source>
</evidence>
<evidence type="ECO:0000313" key="3">
    <source>
        <dbReference type="Proteomes" id="UP000178187"/>
    </source>
</evidence>